<gene>
    <name evidence="1" type="ORF">UFOVP700_28</name>
</gene>
<sequence>MSFNYSGSTFLSFAVTGELDDRDQRLFEANEGLTANIVDDLLRQASQRILTQIRNSDWWRTYQFGLDSTLERDPRLLPSVDPDRIRSRIQEFKDLNIYFALSEYVYPRIADFGNENDSSVQKIKFYRDQYLALFREVIESGDWYDFDDDGTVERRERLPNRQRLARIR</sequence>
<name>A0A6J5NHH9_9CAUD</name>
<dbReference type="EMBL" id="LR796671">
    <property type="protein sequence ID" value="CAB4158739.1"/>
    <property type="molecule type" value="Genomic_DNA"/>
</dbReference>
<proteinExistence type="predicted"/>
<evidence type="ECO:0000313" key="1">
    <source>
        <dbReference type="EMBL" id="CAB4158739.1"/>
    </source>
</evidence>
<accession>A0A6J5NHH9</accession>
<protein>
    <submittedName>
        <fullName evidence="1">Uncharacterized protein</fullName>
    </submittedName>
</protein>
<reference evidence="1" key="1">
    <citation type="submission" date="2020-04" db="EMBL/GenBank/DDBJ databases">
        <authorList>
            <person name="Chiriac C."/>
            <person name="Salcher M."/>
            <person name="Ghai R."/>
            <person name="Kavagutti S V."/>
        </authorList>
    </citation>
    <scope>NUCLEOTIDE SEQUENCE</scope>
</reference>
<organism evidence="1">
    <name type="scientific">uncultured Caudovirales phage</name>
    <dbReference type="NCBI Taxonomy" id="2100421"/>
    <lineage>
        <taxon>Viruses</taxon>
        <taxon>Duplodnaviria</taxon>
        <taxon>Heunggongvirae</taxon>
        <taxon>Uroviricota</taxon>
        <taxon>Caudoviricetes</taxon>
        <taxon>Peduoviridae</taxon>
        <taxon>Maltschvirus</taxon>
        <taxon>Maltschvirus maltsch</taxon>
    </lineage>
</organism>